<dbReference type="EMBL" id="MGAG01000003">
    <property type="protein sequence ID" value="OGK42168.1"/>
    <property type="molecule type" value="Genomic_DNA"/>
</dbReference>
<dbReference type="NCBIfam" id="NF004559">
    <property type="entry name" value="PRK05899.2-5"/>
    <property type="match status" value="1"/>
</dbReference>
<dbReference type="GO" id="GO:0005737">
    <property type="term" value="C:cytoplasm"/>
    <property type="evidence" value="ECO:0007669"/>
    <property type="project" value="UniProtKB-ARBA"/>
</dbReference>
<dbReference type="Proteomes" id="UP000177698">
    <property type="component" value="Unassembled WGS sequence"/>
</dbReference>
<dbReference type="STRING" id="1802056.A2954_04095"/>
<dbReference type="Pfam" id="PF02779">
    <property type="entry name" value="Transket_pyr"/>
    <property type="match status" value="1"/>
</dbReference>
<comment type="cofactor">
    <cofactor evidence="1">
        <name>Ca(2+)</name>
        <dbReference type="ChEBI" id="CHEBI:29108"/>
    </cofactor>
</comment>
<dbReference type="InterPro" id="IPR029061">
    <property type="entry name" value="THDP-binding"/>
</dbReference>
<comment type="subunit">
    <text evidence="6">Homodimer.</text>
</comment>
<comment type="caution">
    <text evidence="13">The sequence shown here is derived from an EMBL/GenBank/DDBJ whole genome shotgun (WGS) entry which is preliminary data.</text>
</comment>
<keyword evidence="10" id="KW-0460">Magnesium</keyword>
<organism evidence="13 14">
    <name type="scientific">Candidatus Roizmanbacteria bacterium RIFCSPLOWO2_01_FULL_37_12</name>
    <dbReference type="NCBI Taxonomy" id="1802056"/>
    <lineage>
        <taxon>Bacteria</taxon>
        <taxon>Candidatus Roizmaniibacteriota</taxon>
    </lineage>
</organism>
<dbReference type="SMART" id="SM00861">
    <property type="entry name" value="Transket_pyr"/>
    <property type="match status" value="1"/>
</dbReference>
<comment type="similarity">
    <text evidence="5">Belongs to the transketolase family.</text>
</comment>
<reference evidence="13 14" key="1">
    <citation type="journal article" date="2016" name="Nat. Commun.">
        <title>Thousands of microbial genomes shed light on interconnected biogeochemical processes in an aquifer system.</title>
        <authorList>
            <person name="Anantharaman K."/>
            <person name="Brown C.T."/>
            <person name="Hug L.A."/>
            <person name="Sharon I."/>
            <person name="Castelle C.J."/>
            <person name="Probst A.J."/>
            <person name="Thomas B.C."/>
            <person name="Singh A."/>
            <person name="Wilkins M.J."/>
            <person name="Karaoz U."/>
            <person name="Brodie E.L."/>
            <person name="Williams K.H."/>
            <person name="Hubbard S.S."/>
            <person name="Banfield J.F."/>
        </authorList>
    </citation>
    <scope>NUCLEOTIDE SEQUENCE [LARGE SCALE GENOMIC DNA]</scope>
</reference>
<dbReference type="InterPro" id="IPR009014">
    <property type="entry name" value="Transketo_C/PFOR_II"/>
</dbReference>
<dbReference type="AlphaFoldDB" id="A0A1F7IFN6"/>
<dbReference type="Pfam" id="PF00456">
    <property type="entry name" value="Transketolase_N"/>
    <property type="match status" value="1"/>
</dbReference>
<dbReference type="GO" id="GO:0004802">
    <property type="term" value="F:transketolase activity"/>
    <property type="evidence" value="ECO:0007669"/>
    <property type="project" value="TreeGrafter"/>
</dbReference>
<dbReference type="CDD" id="cd07033">
    <property type="entry name" value="TPP_PYR_DXS_TK_like"/>
    <property type="match status" value="1"/>
</dbReference>
<evidence type="ECO:0000256" key="1">
    <source>
        <dbReference type="ARBA" id="ARBA00001913"/>
    </source>
</evidence>
<evidence type="ECO:0000256" key="4">
    <source>
        <dbReference type="ARBA" id="ARBA00001964"/>
    </source>
</evidence>
<evidence type="ECO:0000256" key="8">
    <source>
        <dbReference type="ARBA" id="ARBA00022723"/>
    </source>
</evidence>
<dbReference type="InterPro" id="IPR005475">
    <property type="entry name" value="Transketolase-like_Pyr-bd"/>
</dbReference>
<name>A0A1F7IFN6_9BACT</name>
<accession>A0A1F7IFN6</accession>
<evidence type="ECO:0000256" key="7">
    <source>
        <dbReference type="ARBA" id="ARBA00022679"/>
    </source>
</evidence>
<dbReference type="Pfam" id="PF02780">
    <property type="entry name" value="Transketolase_C"/>
    <property type="match status" value="1"/>
</dbReference>
<dbReference type="GO" id="GO:0030976">
    <property type="term" value="F:thiamine pyrophosphate binding"/>
    <property type="evidence" value="ECO:0007669"/>
    <property type="project" value="TreeGrafter"/>
</dbReference>
<dbReference type="InterPro" id="IPR051424">
    <property type="entry name" value="Transketolase-like"/>
</dbReference>
<dbReference type="SUPFAM" id="SSF52922">
    <property type="entry name" value="TK C-terminal domain-like"/>
    <property type="match status" value="1"/>
</dbReference>
<keyword evidence="11" id="KW-0786">Thiamine pyrophosphate</keyword>
<comment type="cofactor">
    <cofactor evidence="2">
        <name>Mn(2+)</name>
        <dbReference type="ChEBI" id="CHEBI:29035"/>
    </cofactor>
</comment>
<dbReference type="SUPFAM" id="SSF52518">
    <property type="entry name" value="Thiamin diphosphate-binding fold (THDP-binding)"/>
    <property type="match status" value="2"/>
</dbReference>
<sequence>MPNREILEKICRLVRYDILTSTNAAGSGHTSSSLSAVELMAVLFFAGFLRFDSDNPKNITNDRVVFSKGHAAPLLYSLYQAAGIISYEEIMTLRKFGSRLEGHPMPRFPYADVATGSLGQGMSIGLGMALGIKLKIKNDPFDKTQGHPEQSRMDEKLKIERTPKIWVLLGDSEMSEGQIWEGLQIASYYKLKNLIGILDVNRLGQRGETMLGWDLETYERRISSFGWQTIVVDDGHDIYKVYEAFKSVEISQGQSNSDLDGKPMMIIAKTVKGKGVSFLENAEGWHGKALTKYQLDVVLKELGEVDLNIRGKIIAPQYQTLNIKYQNNISKIKNNNQQLIANYTLDELVSTREAYGDALVEIGKINPVLVVLDAEVSNSTLTEKFKNIFPERFFEMFIAEQNMISTALGLSKIGFIPFVSTFSAFLSRAFDQIRIAQYSEGNLKIVCSHAGVFVGPDGPSQEGLEDIGLMRSILNSVVLHPSDAVSAFKLTMLMAKQTGISYLRTMRDSVPVIYPADEEFSIGGSKILRQSEEDSAVIIAAGVVVHEALKAYDLLAKENLKICIVDAYSIKPIDSITIKQLAINNKQFIIVEDHYPYGGLGDAVREVFVNTKVSVHHLCVRKIPRSGSPQDLLRYEEIDSEAIVKKIREIL</sequence>
<dbReference type="PANTHER" id="PTHR43195">
    <property type="entry name" value="TRANSKETOLASE"/>
    <property type="match status" value="1"/>
</dbReference>
<dbReference type="PANTHER" id="PTHR43195:SF1">
    <property type="entry name" value="FI06132P-RELATED"/>
    <property type="match status" value="1"/>
</dbReference>
<evidence type="ECO:0000256" key="3">
    <source>
        <dbReference type="ARBA" id="ARBA00001946"/>
    </source>
</evidence>
<dbReference type="Gene3D" id="3.40.50.970">
    <property type="match status" value="2"/>
</dbReference>
<evidence type="ECO:0000256" key="2">
    <source>
        <dbReference type="ARBA" id="ARBA00001936"/>
    </source>
</evidence>
<dbReference type="GO" id="GO:0046872">
    <property type="term" value="F:metal ion binding"/>
    <property type="evidence" value="ECO:0007669"/>
    <property type="project" value="UniProtKB-KW"/>
</dbReference>
<keyword evidence="8" id="KW-0479">Metal-binding</keyword>
<gene>
    <name evidence="13" type="ORF">A2954_04095</name>
</gene>
<evidence type="ECO:0000256" key="10">
    <source>
        <dbReference type="ARBA" id="ARBA00022842"/>
    </source>
</evidence>
<keyword evidence="7" id="KW-0808">Transferase</keyword>
<evidence type="ECO:0000256" key="9">
    <source>
        <dbReference type="ARBA" id="ARBA00022837"/>
    </source>
</evidence>
<dbReference type="Gene3D" id="3.40.50.920">
    <property type="match status" value="1"/>
</dbReference>
<dbReference type="InterPro" id="IPR020826">
    <property type="entry name" value="Transketolase_BS"/>
</dbReference>
<dbReference type="CDD" id="cd02012">
    <property type="entry name" value="TPP_TK"/>
    <property type="match status" value="1"/>
</dbReference>
<protein>
    <submittedName>
        <fullName evidence="13">Transketolase</fullName>
    </submittedName>
</protein>
<evidence type="ECO:0000256" key="11">
    <source>
        <dbReference type="ARBA" id="ARBA00023052"/>
    </source>
</evidence>
<dbReference type="InterPro" id="IPR033248">
    <property type="entry name" value="Transketolase_C"/>
</dbReference>
<evidence type="ECO:0000256" key="6">
    <source>
        <dbReference type="ARBA" id="ARBA00011738"/>
    </source>
</evidence>
<keyword evidence="9" id="KW-0106">Calcium</keyword>
<proteinExistence type="inferred from homology"/>
<dbReference type="FunFam" id="3.40.50.970:FF:000129">
    <property type="entry name" value="Transketolase"/>
    <property type="match status" value="1"/>
</dbReference>
<evidence type="ECO:0000259" key="12">
    <source>
        <dbReference type="SMART" id="SM00861"/>
    </source>
</evidence>
<comment type="cofactor">
    <cofactor evidence="3">
        <name>Mg(2+)</name>
        <dbReference type="ChEBI" id="CHEBI:18420"/>
    </cofactor>
</comment>
<evidence type="ECO:0000313" key="14">
    <source>
        <dbReference type="Proteomes" id="UP000177698"/>
    </source>
</evidence>
<dbReference type="InterPro" id="IPR005474">
    <property type="entry name" value="Transketolase_N"/>
</dbReference>
<evidence type="ECO:0000256" key="5">
    <source>
        <dbReference type="ARBA" id="ARBA00007131"/>
    </source>
</evidence>
<dbReference type="PROSITE" id="PS00802">
    <property type="entry name" value="TRANSKETOLASE_2"/>
    <property type="match status" value="1"/>
</dbReference>
<comment type="cofactor">
    <cofactor evidence="4">
        <name>thiamine diphosphate</name>
        <dbReference type="ChEBI" id="CHEBI:58937"/>
    </cofactor>
</comment>
<feature type="domain" description="Transketolase-like pyrimidine-binding" evidence="12">
    <location>
        <begin position="349"/>
        <end position="512"/>
    </location>
</feature>
<evidence type="ECO:0000313" key="13">
    <source>
        <dbReference type="EMBL" id="OGK42168.1"/>
    </source>
</evidence>